<keyword evidence="1" id="KW-0677">Repeat</keyword>
<evidence type="ECO:0000256" key="2">
    <source>
        <dbReference type="PROSITE-ProRule" id="PRU00591"/>
    </source>
</evidence>
<dbReference type="Gene3D" id="2.10.270.10">
    <property type="entry name" value="Cholin Binding"/>
    <property type="match status" value="1"/>
</dbReference>
<evidence type="ECO:0000313" key="4">
    <source>
        <dbReference type="EMBL" id="NFN36739.1"/>
    </source>
</evidence>
<evidence type="ECO:0000313" key="3">
    <source>
        <dbReference type="EMBL" id="ALT05284.1"/>
    </source>
</evidence>
<protein>
    <submittedName>
        <fullName evidence="4">N-acetylmuramoyl-L-alanine amidase family protein</fullName>
    </submittedName>
    <submittedName>
        <fullName evidence="3">Putative PspC-like cell wall binding protein</fullName>
    </submittedName>
</protein>
<name>A0A126JHW4_CLOBO</name>
<dbReference type="Proteomes" id="UP000473681">
    <property type="component" value="Unassembled WGS sequence"/>
</dbReference>
<feature type="repeat" description="Cell wall-binding" evidence="2">
    <location>
        <begin position="1909"/>
        <end position="1928"/>
    </location>
</feature>
<proteinExistence type="predicted"/>
<dbReference type="InterPro" id="IPR018337">
    <property type="entry name" value="Cell_wall/Cho-bd_repeat"/>
</dbReference>
<reference evidence="4 5" key="2">
    <citation type="submission" date="2019-04" db="EMBL/GenBank/DDBJ databases">
        <title>Genome sequencing of Clostridium botulinum Groups I-IV and Clostridium butyricum.</title>
        <authorList>
            <person name="Brunt J."/>
            <person name="Van Vliet A.H.M."/>
            <person name="Stringer S.C."/>
            <person name="Carter A.T."/>
            <person name="Peck M.W."/>
        </authorList>
    </citation>
    <scope>NUCLEOTIDE SEQUENCE [LARGE SCALE GENOMIC DNA]</scope>
    <source>
        <strain evidence="4 5">CB-K-33E</strain>
    </source>
</reference>
<organism evidence="3">
    <name type="scientific">Clostridium botulinum</name>
    <dbReference type="NCBI Taxonomy" id="1491"/>
    <lineage>
        <taxon>Bacteria</taxon>
        <taxon>Bacillati</taxon>
        <taxon>Bacillota</taxon>
        <taxon>Clostridia</taxon>
        <taxon>Eubacteriales</taxon>
        <taxon>Clostridiaceae</taxon>
        <taxon>Clostridium</taxon>
    </lineage>
</organism>
<dbReference type="EMBL" id="KT897275">
    <property type="protein sequence ID" value="ALT05284.1"/>
    <property type="molecule type" value="Genomic_DNA"/>
</dbReference>
<dbReference type="EMBL" id="SWVK01000030">
    <property type="protein sequence ID" value="NFN36739.1"/>
    <property type="molecule type" value="Genomic_DNA"/>
</dbReference>
<gene>
    <name evidence="4" type="ORF">FDB51_16865</name>
</gene>
<dbReference type="SUPFAM" id="SSF69360">
    <property type="entry name" value="Cell wall binding repeat"/>
    <property type="match status" value="1"/>
</dbReference>
<reference evidence="3" key="1">
    <citation type="journal article" date="2016" name="Genome Biol. Evol.">
        <title>Evolution of chromosomal Clostridium botulinum type E neurotoxin gene clusters: evidence provided by their rare plasmid borne counterparts.</title>
        <authorList>
            <person name="Carter A.T."/>
            <person name="Austin J.W."/>
            <person name="Weedmark K.A."/>
            <person name="Peck M.W."/>
        </authorList>
    </citation>
    <scope>NUCLEOTIDE SEQUENCE</scope>
    <source>
        <strain evidence="3">IFR 12/29</strain>
        <plasmid evidence="3">p12/29</plasmid>
    </source>
</reference>
<keyword evidence="3" id="KW-0614">Plasmid</keyword>
<dbReference type="Pfam" id="PF01473">
    <property type="entry name" value="Choline_bind_1"/>
    <property type="match status" value="1"/>
</dbReference>
<accession>A0A126JHW4</accession>
<sequence length="1947" mass="216149">MKNLLHVKLNILMKKMEDFNMKKKVISLMLITLAVIEGFPTKVLAVTTTTQSAQVLSFDATNFLTESGWTKANDHEAYKSNVPFDPKKSKYLKVNGKEIEIINTGMGVHGTVITAQPGTKVYAEFHENYVDSKYGQTSYLTRYIWTIGDTPTTEKIYFNGGRHKGSTLYVNVCPVPLDVSTEDKCQSITTLAQEVLLNTAVDNTVTANQLQSLAQKVVDASSFSVKITQTGKTNSTESMDGKFTGNLIVTDIKSGKQTSNKFSLVIPKLVQSENTIYTDLNNFCNNYNANNNSKPIDFINAIKITNPEYNVCVENWSLKPAIDTEEGNLKCNVYLKEGNTIRKTISLNKKISKLPTTTATATSIVENILNNYIITNSSDSNTLLTTCKKAVGNNITITIPTWTLTPATETTKGSLNGLINITDGVTTQTISLNKTIDYLEQSITTAQTNVQATVDNLSPSNYLSENEVLNILKSAVDSNYFDIVIENFSNINSTETATGKISGTIKIIDKNNGSNTKVVNLDKKIPILSQTLDNANTIVENILSNYGANNDTTELELLNSINKSINTNYITASIENFNLVPATETEKGSLNVSVKLEDRNGKLKTLEKEYTLNVLNQSIDTIYSMLDNYCTNYNANNNSKEEDFTKSVIITNSNFSIDTDDWSLIPSTDTMEGSLTLNVNIRENGVIKKTIPVKKTILKLSTTTATAKDIIQEIINSYVVTNNSESNTLLTTCKKAVGNNITITIPTWTLTPATETTKGSLNGLINVTDGVTTQTISLNKTIDYLEQSITTAQTNAQATVDNLSPSNYLSENEVLTILKSAVDSNYFDIVMEDFVNINSTETTAGKISGTIKIIDKNNGSNSKVVTLDKRIPILSQTLDNANTIVENILSNYGVDNDITELDLLNSINKSINTNYIIASIEKFNLVPATETKKGSLNVSIKLKDKNENLKTLEKQYTIGVLNQSTDTIYSMLDNYCTNYNANNNSKEDDFTKSVIITNSNFSIDTDGWNLIPSTDTMEGSLTLNVNIRENGVIKKTIPVQKTILKLSTTTATAKDIIQEIINNYVVTNSSDSNTLLTTCKKAVGNNITITIPTWTLTPATETTKGSLNGLINITDGTTNDSISIKKVIEVEKQSVSTVKVLFEKALRKFKANNNTTEQDILDSILITNQNIKVSISDFTIIEANERKSGYIVGNIHISDKNTSVSVPINIKIEQLKQSVATLKKLYEKALENFVATNQTTPEDIISMVYINNENISIEVKDYAIIKANDFNKGIINGTICIKDNDMNIIEEVLINKEIELLTQELSTSVRLIQNTIYNYNATNETTFEEILQKCNNLITNNKIAVYYKLNEPLEKKDATEFEEGYKKSVMVVSDGINKVEIPFDITIKKLPQTISGVKTLITSSLSNFKATNSTTEEEILNLVKTNIRDSNINVCFGNEDESFNKIQSTVFSDGKITGVVNISNEKDNVKVPIDLLIEQLPQTINEAEQSIFNSLPDFKVTNDTTENDIKSYIDKVVSNNINTNIKDFNKIEATLDAAGEIKTTVGLLDKDTGNTIGVLLDLNIEKLYQTIDEAKNIIESTLPTLIISNYTKTEELQEKLQGLVRDNIEIKLENINKIDATEISIGKISGNIIIYDKKTNQKIELPIEININKLSKSSGGSSPNKEDFDNKNILNIGNNIKNIEDFSNMLKKSDISLLGISRDNLLSNVTLDKINSEIGNNNISFDGINTSISKLELPYTEIKATDGEVLNGELSVLIADNNIIGMGIKGQEKYDSNTNIEVNTKLPEDDVHIYTNVKDIDKYIEVKDKVEKIDNGIILKGINNDNYLVTTKTLSTDKQADLGWNQNQSGEWLYLKDYDIEKGWINENGNWYFNNLENGKMKTGWMQSPYSNKWFYLNEESDGSKGKMKTGWQKVNNNWFYLNDDGSMAKETYINGYYLDSNGVWTK</sequence>
<geneLocation type="plasmid" evidence="3">
    <name>p12/29</name>
</geneLocation>
<evidence type="ECO:0000313" key="5">
    <source>
        <dbReference type="Proteomes" id="UP000473681"/>
    </source>
</evidence>
<dbReference type="PROSITE" id="PS51170">
    <property type="entry name" value="CW"/>
    <property type="match status" value="1"/>
</dbReference>
<evidence type="ECO:0000256" key="1">
    <source>
        <dbReference type="ARBA" id="ARBA00022737"/>
    </source>
</evidence>